<protein>
    <submittedName>
        <fullName evidence="1">Uncharacterized protein</fullName>
    </submittedName>
</protein>
<reference evidence="1 2" key="1">
    <citation type="submission" date="2023-12" db="EMBL/GenBank/DDBJ databases">
        <title>Jeotgalibacillus haloalkaliphilus sp. nov., a novel salt-tolerant bacteria, isolated from the estuary of the Fenhe River into the Yellow River.</title>
        <authorList>
            <person name="Li Y."/>
        </authorList>
    </citation>
    <scope>NUCLEOTIDE SEQUENCE [LARGE SCALE GENOMIC DNA]</scope>
    <source>
        <strain evidence="1 2">HH7-29</strain>
    </source>
</reference>
<dbReference type="EMBL" id="JAXQNN010000002">
    <property type="protein sequence ID" value="MDZ5712275.1"/>
    <property type="molecule type" value="Genomic_DNA"/>
</dbReference>
<dbReference type="Proteomes" id="UP001292084">
    <property type="component" value="Unassembled WGS sequence"/>
</dbReference>
<accession>A0ABU5KNM1</accession>
<keyword evidence="2" id="KW-1185">Reference proteome</keyword>
<organism evidence="1 2">
    <name type="scientific">Jeotgalibacillus haloalkalitolerans</name>
    <dbReference type="NCBI Taxonomy" id="3104292"/>
    <lineage>
        <taxon>Bacteria</taxon>
        <taxon>Bacillati</taxon>
        <taxon>Bacillota</taxon>
        <taxon>Bacilli</taxon>
        <taxon>Bacillales</taxon>
        <taxon>Caryophanaceae</taxon>
        <taxon>Jeotgalibacillus</taxon>
    </lineage>
</organism>
<proteinExistence type="predicted"/>
<evidence type="ECO:0000313" key="2">
    <source>
        <dbReference type="Proteomes" id="UP001292084"/>
    </source>
</evidence>
<sequence>MSRKISAARHLSDDMYRVLEAVHAKRTKSMGEAERLMYSANNIVKVKFNKKENCLNVHFDDGNWWHYCPDGTWY</sequence>
<comment type="caution">
    <text evidence="1">The sequence shown here is derived from an EMBL/GenBank/DDBJ whole genome shotgun (WGS) entry which is preliminary data.</text>
</comment>
<evidence type="ECO:0000313" key="1">
    <source>
        <dbReference type="EMBL" id="MDZ5712275.1"/>
    </source>
</evidence>
<gene>
    <name evidence="1" type="ORF">UFB30_08530</name>
</gene>
<dbReference type="RefSeq" id="WP_322421250.1">
    <property type="nucleotide sequence ID" value="NZ_JAXQNN010000002.1"/>
</dbReference>
<name>A0ABU5KNM1_9BACL</name>